<accession>A0ABP3JNV3</accession>
<feature type="compositionally biased region" description="Low complexity" evidence="1">
    <location>
        <begin position="15"/>
        <end position="38"/>
    </location>
</feature>
<dbReference type="Proteomes" id="UP001500909">
    <property type="component" value="Unassembled WGS sequence"/>
</dbReference>
<keyword evidence="2" id="KW-0472">Membrane</keyword>
<evidence type="ECO:0000256" key="1">
    <source>
        <dbReference type="SAM" id="MobiDB-lite"/>
    </source>
</evidence>
<dbReference type="RefSeq" id="WP_346094778.1">
    <property type="nucleotide sequence ID" value="NZ_BAAABY010000014.1"/>
</dbReference>
<reference evidence="5" key="1">
    <citation type="journal article" date="2019" name="Int. J. Syst. Evol. Microbiol.">
        <title>The Global Catalogue of Microorganisms (GCM) 10K type strain sequencing project: providing services to taxonomists for standard genome sequencing and annotation.</title>
        <authorList>
            <consortium name="The Broad Institute Genomics Platform"/>
            <consortium name="The Broad Institute Genome Sequencing Center for Infectious Disease"/>
            <person name="Wu L."/>
            <person name="Ma J."/>
        </authorList>
    </citation>
    <scope>NUCLEOTIDE SEQUENCE [LARGE SCALE GENOMIC DNA]</scope>
    <source>
        <strain evidence="5">JCM 4805</strain>
    </source>
</reference>
<sequence>MPLRTPPRTAEPRTADGAGTADGTAAAADGTKITGARSGNRRHRRRRGIAALAVAAALVAGTGGWAAGSEQTAVTGPAPGAAAWRADHTLGRPLPDPATATPTTVARFFAGLTEPQRHRLADRHPLTVGTLDGAPVQLRYRANARALRAERARQDARANDPSRPAEDRARARALAARYTALLSPGRQILFFDPRGRGQVAEVYGDLEAARHTAVVVPGSDIDLTTFDRERDRYGTPTGMAVSLQARLTADAPHVPTAVIAWAGYTTPVGLGPDAATGRLAEAGAPRLARLLTGLAATGAPAPALLCHSYGSVVCGLAAPRAGRAAVGDVILFGSPGARTERAADLHAGGHVWAARDASDWIADIPNVELLGLGHGADPTDPAFGARRVAADRAEGHTGYLVPGTDSLAGFAAIVLGRYADVR</sequence>
<gene>
    <name evidence="4" type="ORF">GCM10010361_22010</name>
</gene>
<evidence type="ECO:0000256" key="2">
    <source>
        <dbReference type="SAM" id="Phobius"/>
    </source>
</evidence>
<dbReference type="Pfam" id="PF06259">
    <property type="entry name" value="Abhydrolase_8"/>
    <property type="match status" value="1"/>
</dbReference>
<dbReference type="InterPro" id="IPR029058">
    <property type="entry name" value="AB_hydrolase_fold"/>
</dbReference>
<feature type="domain" description="DUF1023" evidence="3">
    <location>
        <begin position="192"/>
        <end position="368"/>
    </location>
</feature>
<name>A0ABP3JNV3_9ACTN</name>
<keyword evidence="2" id="KW-0812">Transmembrane</keyword>
<organism evidence="4 5">
    <name type="scientific">Streptomyces olivaceiscleroticus</name>
    <dbReference type="NCBI Taxonomy" id="68245"/>
    <lineage>
        <taxon>Bacteria</taxon>
        <taxon>Bacillati</taxon>
        <taxon>Actinomycetota</taxon>
        <taxon>Actinomycetes</taxon>
        <taxon>Kitasatosporales</taxon>
        <taxon>Streptomycetaceae</taxon>
        <taxon>Streptomyces</taxon>
    </lineage>
</organism>
<keyword evidence="4" id="KW-0378">Hydrolase</keyword>
<evidence type="ECO:0000313" key="4">
    <source>
        <dbReference type="EMBL" id="GAA0457589.1"/>
    </source>
</evidence>
<feature type="region of interest" description="Disordered" evidence="1">
    <location>
        <begin position="1"/>
        <end position="44"/>
    </location>
</feature>
<feature type="transmembrane region" description="Helical" evidence="2">
    <location>
        <begin position="49"/>
        <end position="68"/>
    </location>
</feature>
<comment type="caution">
    <text evidence="4">The sequence shown here is derived from an EMBL/GenBank/DDBJ whole genome shotgun (WGS) entry which is preliminary data.</text>
</comment>
<evidence type="ECO:0000313" key="5">
    <source>
        <dbReference type="Proteomes" id="UP001500909"/>
    </source>
</evidence>
<dbReference type="Gene3D" id="3.40.50.1820">
    <property type="entry name" value="alpha/beta hydrolase"/>
    <property type="match status" value="1"/>
</dbReference>
<keyword evidence="5" id="KW-1185">Reference proteome</keyword>
<dbReference type="InterPro" id="IPR010427">
    <property type="entry name" value="DUF1023"/>
</dbReference>
<dbReference type="EMBL" id="BAAABY010000014">
    <property type="protein sequence ID" value="GAA0457589.1"/>
    <property type="molecule type" value="Genomic_DNA"/>
</dbReference>
<dbReference type="GO" id="GO:0016787">
    <property type="term" value="F:hydrolase activity"/>
    <property type="evidence" value="ECO:0007669"/>
    <property type="project" value="UniProtKB-KW"/>
</dbReference>
<proteinExistence type="predicted"/>
<evidence type="ECO:0000259" key="3">
    <source>
        <dbReference type="Pfam" id="PF06259"/>
    </source>
</evidence>
<keyword evidence="2" id="KW-1133">Transmembrane helix</keyword>
<feature type="region of interest" description="Disordered" evidence="1">
    <location>
        <begin position="147"/>
        <end position="170"/>
    </location>
</feature>
<protein>
    <submittedName>
        <fullName evidence="4">Alpha/beta hydrolase family protein</fullName>
    </submittedName>
</protein>